<dbReference type="InterPro" id="IPR028015">
    <property type="entry name" value="CCDC84-like"/>
</dbReference>
<accession>K3WV97</accession>
<evidence type="ECO:0000256" key="1">
    <source>
        <dbReference type="SAM" id="MobiDB-lite"/>
    </source>
</evidence>
<dbReference type="EMBL" id="GL376599">
    <property type="status" value="NOT_ANNOTATED_CDS"/>
    <property type="molecule type" value="Genomic_DNA"/>
</dbReference>
<evidence type="ECO:0000313" key="2">
    <source>
        <dbReference type="EnsemblProtists" id="PYU1_T008895"/>
    </source>
</evidence>
<dbReference type="PANTHER" id="PTHR31198:SF1">
    <property type="entry name" value="CENTROSOMAL AT-AC SPLICING FACTOR"/>
    <property type="match status" value="1"/>
</dbReference>
<dbReference type="InParanoid" id="K3WV97"/>
<evidence type="ECO:0000313" key="3">
    <source>
        <dbReference type="Proteomes" id="UP000019132"/>
    </source>
</evidence>
<dbReference type="Pfam" id="PF14968">
    <property type="entry name" value="CCDC84"/>
    <property type="match status" value="1"/>
</dbReference>
<feature type="region of interest" description="Disordered" evidence="1">
    <location>
        <begin position="320"/>
        <end position="341"/>
    </location>
</feature>
<feature type="compositionally biased region" description="Polar residues" evidence="1">
    <location>
        <begin position="243"/>
        <end position="260"/>
    </location>
</feature>
<feature type="region of interest" description="Disordered" evidence="1">
    <location>
        <begin position="240"/>
        <end position="261"/>
    </location>
</feature>
<reference evidence="3" key="1">
    <citation type="journal article" date="2010" name="Genome Biol.">
        <title>Genome sequence of the necrotrophic plant pathogen Pythium ultimum reveals original pathogenicity mechanisms and effector repertoire.</title>
        <authorList>
            <person name="Levesque C.A."/>
            <person name="Brouwer H."/>
            <person name="Cano L."/>
            <person name="Hamilton J.P."/>
            <person name="Holt C."/>
            <person name="Huitema E."/>
            <person name="Raffaele S."/>
            <person name="Robideau G.P."/>
            <person name="Thines M."/>
            <person name="Win J."/>
            <person name="Zerillo M.M."/>
            <person name="Beakes G.W."/>
            <person name="Boore J.L."/>
            <person name="Busam D."/>
            <person name="Dumas B."/>
            <person name="Ferriera S."/>
            <person name="Fuerstenberg S.I."/>
            <person name="Gachon C.M."/>
            <person name="Gaulin E."/>
            <person name="Govers F."/>
            <person name="Grenville-Briggs L."/>
            <person name="Horner N."/>
            <person name="Hostetler J."/>
            <person name="Jiang R.H."/>
            <person name="Johnson J."/>
            <person name="Krajaejun T."/>
            <person name="Lin H."/>
            <person name="Meijer H.J."/>
            <person name="Moore B."/>
            <person name="Morris P."/>
            <person name="Phuntmart V."/>
            <person name="Puiu D."/>
            <person name="Shetty J."/>
            <person name="Stajich J.E."/>
            <person name="Tripathy S."/>
            <person name="Wawra S."/>
            <person name="van West P."/>
            <person name="Whitty B.R."/>
            <person name="Coutinho P.M."/>
            <person name="Henrissat B."/>
            <person name="Martin F."/>
            <person name="Thomas P.D."/>
            <person name="Tyler B.M."/>
            <person name="De Vries R.P."/>
            <person name="Kamoun S."/>
            <person name="Yandell M."/>
            <person name="Tisserat N."/>
            <person name="Buell C.R."/>
        </authorList>
    </citation>
    <scope>NUCLEOTIDE SEQUENCE</scope>
    <source>
        <strain evidence="3">DAOM:BR144</strain>
    </source>
</reference>
<sequence>MALADVDDAVVEASYCCICRRSSDGKWKKHVFTRSHQQRAPEFLQQRIAALDAQLSALPSRGASASSSSPVSTETLEQLTWKCSFCEIREARGWIAGVEHHGSEAHRKQLDAFCRLHRCDVDRTARHKLHLPPISATVAAGVRTEAFLSSAAARLQHVYAKSATLAASQPELPSAVESTVPVMAPQAPLGTRIKTVESSLGILQNPLGQHDGKRVWGGGIVKVKKSDWVSWPIDALVKEENNRNSANNDASQGSTDNGGRSLTHRVTELAFGNGLGQIARVSWGDSVANVHTAAVPPWMVQSEEEYKRCNQLGVVSSTSVAQQTAMDQQQEETKKEESKGLTESLVLKPAANYENPNWLPNFGGVWQEVLLRY</sequence>
<dbReference type="HOGENOM" id="CLU_045763_0_0_1"/>
<dbReference type="EnsemblProtists" id="PYU1_T008895">
    <property type="protein sequence ID" value="PYU1_T008895"/>
    <property type="gene ID" value="PYU1_G008877"/>
</dbReference>
<protein>
    <recommendedName>
        <fullName evidence="4">U1-type domain-containing protein</fullName>
    </recommendedName>
</protein>
<reference evidence="2" key="3">
    <citation type="submission" date="2015-02" db="UniProtKB">
        <authorList>
            <consortium name="EnsemblProtists"/>
        </authorList>
    </citation>
    <scope>IDENTIFICATION</scope>
    <source>
        <strain evidence="2">DAOM BR144</strain>
    </source>
</reference>
<dbReference type="Proteomes" id="UP000019132">
    <property type="component" value="Unassembled WGS sequence"/>
</dbReference>
<keyword evidence="3" id="KW-1185">Reference proteome</keyword>
<evidence type="ECO:0008006" key="4">
    <source>
        <dbReference type="Google" id="ProtNLM"/>
    </source>
</evidence>
<dbReference type="AlphaFoldDB" id="K3WV97"/>
<dbReference type="eggNOG" id="ENOG502S5AS">
    <property type="taxonomic scope" value="Eukaryota"/>
</dbReference>
<proteinExistence type="predicted"/>
<dbReference type="PANTHER" id="PTHR31198">
    <property type="entry name" value="COILED-COIL DOMAIN-CONTAINING PROTEIN 84"/>
    <property type="match status" value="1"/>
</dbReference>
<dbReference type="OMA" id="AVPPWMV"/>
<organism evidence="2 3">
    <name type="scientific">Globisporangium ultimum (strain ATCC 200006 / CBS 805.95 / DAOM BR144)</name>
    <name type="common">Pythium ultimum</name>
    <dbReference type="NCBI Taxonomy" id="431595"/>
    <lineage>
        <taxon>Eukaryota</taxon>
        <taxon>Sar</taxon>
        <taxon>Stramenopiles</taxon>
        <taxon>Oomycota</taxon>
        <taxon>Peronosporomycetes</taxon>
        <taxon>Pythiales</taxon>
        <taxon>Pythiaceae</taxon>
        <taxon>Globisporangium</taxon>
    </lineage>
</organism>
<name>K3WV97_GLOUD</name>
<feature type="compositionally biased region" description="Basic and acidic residues" evidence="1">
    <location>
        <begin position="331"/>
        <end position="340"/>
    </location>
</feature>
<dbReference type="VEuPathDB" id="FungiDB:PYU1_G008877"/>
<reference evidence="3" key="2">
    <citation type="submission" date="2010-04" db="EMBL/GenBank/DDBJ databases">
        <authorList>
            <person name="Buell R."/>
            <person name="Hamilton J."/>
            <person name="Hostetler J."/>
        </authorList>
    </citation>
    <scope>NUCLEOTIDE SEQUENCE [LARGE SCALE GENOMIC DNA]</scope>
    <source>
        <strain evidence="3">DAOM:BR144</strain>
    </source>
</reference>